<reference evidence="4 5" key="1">
    <citation type="submission" date="2024-09" db="EMBL/GenBank/DDBJ databases">
        <authorList>
            <person name="Sun Q."/>
            <person name="Mori K."/>
        </authorList>
    </citation>
    <scope>NUCLEOTIDE SEQUENCE [LARGE SCALE GENOMIC DNA]</scope>
    <source>
        <strain evidence="4 5">CECT 8460</strain>
    </source>
</reference>
<evidence type="ECO:0000256" key="2">
    <source>
        <dbReference type="SAM" id="SignalP"/>
    </source>
</evidence>
<dbReference type="InterPro" id="IPR032812">
    <property type="entry name" value="SbsA_Ig"/>
</dbReference>
<organism evidence="4 5">
    <name type="scientific">Flavobacterium paronense</name>
    <dbReference type="NCBI Taxonomy" id="1392775"/>
    <lineage>
        <taxon>Bacteria</taxon>
        <taxon>Pseudomonadati</taxon>
        <taxon>Bacteroidota</taxon>
        <taxon>Flavobacteriia</taxon>
        <taxon>Flavobacteriales</taxon>
        <taxon>Flavobacteriaceae</taxon>
        <taxon>Flavobacterium</taxon>
    </lineage>
</organism>
<evidence type="ECO:0000256" key="1">
    <source>
        <dbReference type="ARBA" id="ARBA00022729"/>
    </source>
</evidence>
<evidence type="ECO:0000259" key="3">
    <source>
        <dbReference type="Pfam" id="PF13205"/>
    </source>
</evidence>
<feature type="chain" id="PRO_5046476202" evidence="2">
    <location>
        <begin position="24"/>
        <end position="530"/>
    </location>
</feature>
<protein>
    <submittedName>
        <fullName evidence="4">Ig-like domain-containing protein</fullName>
    </submittedName>
</protein>
<feature type="signal peptide" evidence="2">
    <location>
        <begin position="1"/>
        <end position="23"/>
    </location>
</feature>
<keyword evidence="1 2" id="KW-0732">Signal</keyword>
<dbReference type="EMBL" id="JBHMFB010000016">
    <property type="protein sequence ID" value="MFB9089763.1"/>
    <property type="molecule type" value="Genomic_DNA"/>
</dbReference>
<feature type="domain" description="SbsA Ig-like" evidence="3">
    <location>
        <begin position="32"/>
        <end position="133"/>
    </location>
</feature>
<accession>A0ABV5GFA6</accession>
<dbReference type="PROSITE" id="PS51257">
    <property type="entry name" value="PROKAR_LIPOPROTEIN"/>
    <property type="match status" value="1"/>
</dbReference>
<gene>
    <name evidence="4" type="ORF">ACFFUU_09135</name>
</gene>
<evidence type="ECO:0000313" key="5">
    <source>
        <dbReference type="Proteomes" id="UP001589576"/>
    </source>
</evidence>
<dbReference type="Pfam" id="PF13205">
    <property type="entry name" value="Big_5"/>
    <property type="match status" value="1"/>
</dbReference>
<sequence>MPKSILKLICLLFIIVMASCAKRGNITGGTKDTIAPVLKASFPKNFSTNFNGKEIKLVFDEYVKLKNINKQLIISPPLKNQPDILPQLASKILTIKIKDTLQPNTTYSLNFGQSIEDNNEGNPYSQFKYVFSTGAYIDSLKINVKVKDALENKVDNFVSVMLYEINEKFNDSTIYKESPTYITNTLDSLKIVSIENIKAGKYLLVALKDNGNNKFNPKLDKIGFQKQYITIPNDTIFELKLFKEKLPFKALKPTQVSAKRLLMGYEGNPKNIRVTLKKGSEIIPNLVTKFQKKDSVQVWFKPLKTDSLQVLVEKDNLKKDFMIKLKKQKTDTLNISSDFNSTLPLRERFALNSNIPLVKFDKSKISVFNKDSVAVDFTTDYDEFEQKFYLNFKKEELEKYKIQLLPGALTDYYEKQNDTLKYSVATKNSSEYGNLKITLQNAKSFPVILELTDKDGKILATAYTENNPVVEFLALEPNKYTLRIIYDENKNGVWDSGNFTEKRQSEEVIYYPEILNVNANWDVIETFILK</sequence>
<dbReference type="Proteomes" id="UP001589576">
    <property type="component" value="Unassembled WGS sequence"/>
</dbReference>
<comment type="caution">
    <text evidence="4">The sequence shown here is derived from an EMBL/GenBank/DDBJ whole genome shotgun (WGS) entry which is preliminary data.</text>
</comment>
<dbReference type="RefSeq" id="WP_290286842.1">
    <property type="nucleotide sequence ID" value="NZ_JAUFQN010000019.1"/>
</dbReference>
<evidence type="ECO:0000313" key="4">
    <source>
        <dbReference type="EMBL" id="MFB9089763.1"/>
    </source>
</evidence>
<proteinExistence type="predicted"/>
<name>A0ABV5GFA6_9FLAO</name>
<keyword evidence="5" id="KW-1185">Reference proteome</keyword>